<sequence>MRSKNQTVNLALAGLMGALVFVATVFFKVQIPVGGDKTMIGLANVFCILSGLLLGPVYGGLAAGVGSFLFDITNGWASSAPVTLVTKFAMAWICGLIAWGGDGRGKKLSRVIVGAVAGSVSYSVLYLAYSAVKELVFGDAAQTVQMVLLSKLGATATNAVFADIIAVPLYFAVRRALARSFPEARGSR</sequence>
<dbReference type="InterPro" id="IPR009825">
    <property type="entry name" value="ECF_substrate-spec-like"/>
</dbReference>
<dbReference type="RefSeq" id="WP_066645235.1">
    <property type="nucleotide sequence ID" value="NZ_VWXL01000027.1"/>
</dbReference>
<feature type="transmembrane region" description="Helical" evidence="3">
    <location>
        <begin position="79"/>
        <end position="99"/>
    </location>
</feature>
<gene>
    <name evidence="4" type="ORF">CAFE_10940</name>
</gene>
<dbReference type="PANTHER" id="PTHR37815:SF3">
    <property type="entry name" value="UPF0397 PROTEIN SPR0429"/>
    <property type="match status" value="1"/>
</dbReference>
<keyword evidence="1 3" id="KW-0812">Transmembrane</keyword>
<dbReference type="EMBL" id="VWXL01000027">
    <property type="protein sequence ID" value="MVB10406.1"/>
    <property type="molecule type" value="Genomic_DNA"/>
</dbReference>
<dbReference type="GO" id="GO:0016020">
    <property type="term" value="C:membrane"/>
    <property type="evidence" value="ECO:0007669"/>
    <property type="project" value="InterPro"/>
</dbReference>
<accession>A0A6N8HX73</accession>
<keyword evidence="3" id="KW-0472">Membrane</keyword>
<evidence type="ECO:0000256" key="3">
    <source>
        <dbReference type="SAM" id="Phobius"/>
    </source>
</evidence>
<dbReference type="Proteomes" id="UP000469440">
    <property type="component" value="Unassembled WGS sequence"/>
</dbReference>
<evidence type="ECO:0000256" key="1">
    <source>
        <dbReference type="ARBA" id="ARBA00022692"/>
    </source>
</evidence>
<reference evidence="4 5" key="1">
    <citation type="submission" date="2019-09" db="EMBL/GenBank/DDBJ databases">
        <title>Genome sequence of Clostridium sp. EA1.</title>
        <authorList>
            <person name="Poehlein A."/>
            <person name="Bengelsdorf F.R."/>
            <person name="Daniel R."/>
        </authorList>
    </citation>
    <scope>NUCLEOTIDE SEQUENCE [LARGE SCALE GENOMIC DNA]</scope>
    <source>
        <strain evidence="4 5">EA1</strain>
    </source>
</reference>
<name>A0A6N8HX73_9FIRM</name>
<dbReference type="Pfam" id="PF07155">
    <property type="entry name" value="ECF-ribofla_trS"/>
    <property type="match status" value="1"/>
</dbReference>
<evidence type="ECO:0000256" key="2">
    <source>
        <dbReference type="ARBA" id="ARBA00022989"/>
    </source>
</evidence>
<evidence type="ECO:0000313" key="4">
    <source>
        <dbReference type="EMBL" id="MVB10406.1"/>
    </source>
</evidence>
<dbReference type="OrthoDB" id="9785310at2"/>
<dbReference type="Gene3D" id="1.10.1760.20">
    <property type="match status" value="1"/>
</dbReference>
<comment type="caution">
    <text evidence="4">The sequence shown here is derived from an EMBL/GenBank/DDBJ whole genome shotgun (WGS) entry which is preliminary data.</text>
</comment>
<protein>
    <submittedName>
        <fullName evidence="4">ECF-type riboflavin transporter, S component</fullName>
    </submittedName>
</protein>
<feature type="transmembrane region" description="Helical" evidence="3">
    <location>
        <begin position="39"/>
        <end position="59"/>
    </location>
</feature>
<dbReference type="PANTHER" id="PTHR37815">
    <property type="entry name" value="UPF0397 PROTEIN BC_2624-RELATED"/>
    <property type="match status" value="1"/>
</dbReference>
<organism evidence="4 5">
    <name type="scientific">Caproicibacter fermentans</name>
    <dbReference type="NCBI Taxonomy" id="2576756"/>
    <lineage>
        <taxon>Bacteria</taxon>
        <taxon>Bacillati</taxon>
        <taxon>Bacillota</taxon>
        <taxon>Clostridia</taxon>
        <taxon>Eubacteriales</taxon>
        <taxon>Acutalibacteraceae</taxon>
        <taxon>Caproicibacter</taxon>
    </lineage>
</organism>
<proteinExistence type="predicted"/>
<keyword evidence="5" id="KW-1185">Reference proteome</keyword>
<feature type="transmembrane region" description="Helical" evidence="3">
    <location>
        <begin position="152"/>
        <end position="173"/>
    </location>
</feature>
<keyword evidence="2 3" id="KW-1133">Transmembrane helix</keyword>
<evidence type="ECO:0000313" key="5">
    <source>
        <dbReference type="Proteomes" id="UP000469440"/>
    </source>
</evidence>
<feature type="transmembrane region" description="Helical" evidence="3">
    <location>
        <begin position="111"/>
        <end position="132"/>
    </location>
</feature>
<dbReference type="AlphaFoldDB" id="A0A6N8HX73"/>
<feature type="transmembrane region" description="Helical" evidence="3">
    <location>
        <begin position="6"/>
        <end position="27"/>
    </location>
</feature>